<dbReference type="Proteomes" id="UP000526233">
    <property type="component" value="Unassembled WGS sequence"/>
</dbReference>
<gene>
    <name evidence="3" type="ORF">CEV34_1503</name>
    <name evidence="2" type="ORF">EHE22_13680</name>
</gene>
<dbReference type="SUPFAM" id="SSF88697">
    <property type="entry name" value="PUA domain-like"/>
    <property type="match status" value="1"/>
</dbReference>
<dbReference type="InterPro" id="IPR015947">
    <property type="entry name" value="PUA-like_sf"/>
</dbReference>
<accession>A0A256GJD6</accession>
<dbReference type="CDD" id="cd06553">
    <property type="entry name" value="ASCH_Ef3133_like"/>
    <property type="match status" value="1"/>
</dbReference>
<dbReference type="Proteomes" id="UP000216188">
    <property type="component" value="Unassembled WGS sequence"/>
</dbReference>
<feature type="domain" description="ASCH" evidence="1">
    <location>
        <begin position="14"/>
        <end position="130"/>
    </location>
</feature>
<protein>
    <submittedName>
        <fullName evidence="3">ASCH domain protein</fullName>
    </submittedName>
    <submittedName>
        <fullName evidence="2">ASCH domain-containing protein</fullName>
    </submittedName>
</protein>
<dbReference type="RefSeq" id="WP_007872660.1">
    <property type="nucleotide sequence ID" value="NZ_CAXURC020000001.1"/>
</dbReference>
<evidence type="ECO:0000313" key="2">
    <source>
        <dbReference type="EMBL" id="NNV21477.1"/>
    </source>
</evidence>
<organism evidence="3 4">
    <name type="scientific">Brucella pseudogrignonensis</name>
    <dbReference type="NCBI Taxonomy" id="419475"/>
    <lineage>
        <taxon>Bacteria</taxon>
        <taxon>Pseudomonadati</taxon>
        <taxon>Pseudomonadota</taxon>
        <taxon>Alphaproteobacteria</taxon>
        <taxon>Hyphomicrobiales</taxon>
        <taxon>Brucellaceae</taxon>
        <taxon>Brucella/Ochrobactrum group</taxon>
        <taxon>Brucella</taxon>
    </lineage>
</organism>
<evidence type="ECO:0000313" key="5">
    <source>
        <dbReference type="Proteomes" id="UP000526233"/>
    </source>
</evidence>
<dbReference type="InterPro" id="IPR007374">
    <property type="entry name" value="ASCH_domain"/>
</dbReference>
<evidence type="ECO:0000313" key="3">
    <source>
        <dbReference type="EMBL" id="OYR27284.1"/>
    </source>
</evidence>
<proteinExistence type="predicted"/>
<reference evidence="2 5" key="2">
    <citation type="submission" date="2018-11" db="EMBL/GenBank/DDBJ databases">
        <title>Genome sequencing and analysis.</title>
        <authorList>
            <person name="Huang Y.-T."/>
        </authorList>
    </citation>
    <scope>NUCLEOTIDE SEQUENCE [LARGE SCALE GENOMIC DNA]</scope>
    <source>
        <strain evidence="2 5">SHIN</strain>
    </source>
</reference>
<comment type="caution">
    <text evidence="3">The sequence shown here is derived from an EMBL/GenBank/DDBJ whole genome shotgun (WGS) entry which is preliminary data.</text>
</comment>
<dbReference type="SMART" id="SM01022">
    <property type="entry name" value="ASCH"/>
    <property type="match status" value="1"/>
</dbReference>
<dbReference type="STRING" id="419475.A8A54_17830"/>
<evidence type="ECO:0000313" key="4">
    <source>
        <dbReference type="Proteomes" id="UP000216188"/>
    </source>
</evidence>
<dbReference type="PANTHER" id="PTHR39203:SF1">
    <property type="entry name" value="CYTOPLASMIC PROTEIN"/>
    <property type="match status" value="1"/>
</dbReference>
<keyword evidence="4" id="KW-1185">Reference proteome</keyword>
<dbReference type="AlphaFoldDB" id="A0A256GJD6"/>
<dbReference type="PIRSF" id="PIRSF021320">
    <property type="entry name" value="DUF984"/>
    <property type="match status" value="1"/>
</dbReference>
<dbReference type="Gene3D" id="3.10.400.10">
    <property type="entry name" value="Sulfate adenylyltransferase"/>
    <property type="match status" value="1"/>
</dbReference>
<dbReference type="Pfam" id="PF04266">
    <property type="entry name" value="ASCH"/>
    <property type="match status" value="1"/>
</dbReference>
<dbReference type="InterPro" id="IPR009326">
    <property type="entry name" value="DUF984"/>
</dbReference>
<evidence type="ECO:0000259" key="1">
    <source>
        <dbReference type="SMART" id="SM01022"/>
    </source>
</evidence>
<sequence length="134" mass="14831">MTQLPEPYRDAVTFAFGDSPELADELLALVLAGRKTATCAALASFGEDGEPMPVVGRRDVVLDGLGQPAAVIETVELTVRRFDEVDAAFAEQEGEGPLEEWRKGHEAYFRRNGGFSLDMELLCERFRVVEVLKR</sequence>
<dbReference type="EMBL" id="NNRM01000017">
    <property type="protein sequence ID" value="OYR27284.1"/>
    <property type="molecule type" value="Genomic_DNA"/>
</dbReference>
<dbReference type="PANTHER" id="PTHR39203">
    <property type="entry name" value="CYTOPLASMIC PROTEIN-RELATED"/>
    <property type="match status" value="1"/>
</dbReference>
<dbReference type="EMBL" id="PKQI01000002">
    <property type="protein sequence ID" value="NNV21477.1"/>
    <property type="molecule type" value="Genomic_DNA"/>
</dbReference>
<name>A0A256GJD6_9HYPH</name>
<reference evidence="3 4" key="1">
    <citation type="submission" date="2017-07" db="EMBL/GenBank/DDBJ databases">
        <title>Phylogenetic study on the rhizospheric bacterium Ochrobactrum sp. A44.</title>
        <authorList>
            <person name="Krzyzanowska D.M."/>
            <person name="Ossowicki A."/>
            <person name="Rajewska M."/>
            <person name="Maciag T."/>
            <person name="Kaczynski Z."/>
            <person name="Czerwicka M."/>
            <person name="Jafra S."/>
        </authorList>
    </citation>
    <scope>NUCLEOTIDE SEQUENCE [LARGE SCALE GENOMIC DNA]</scope>
    <source>
        <strain evidence="3 4">CCUG 30717</strain>
    </source>
</reference>